<proteinExistence type="predicted"/>
<gene>
    <name evidence="2" type="ORF">g.57</name>
</gene>
<evidence type="ECO:0000313" key="2">
    <source>
        <dbReference type="EMBL" id="JAS07290.1"/>
    </source>
</evidence>
<dbReference type="GO" id="GO:0003676">
    <property type="term" value="F:nucleic acid binding"/>
    <property type="evidence" value="ECO:0007669"/>
    <property type="project" value="InterPro"/>
</dbReference>
<sequence>MDAKLFLLNLSHELFGDKKISKSEQTDIMSEEINSDLKSKTDSQIDAQPNDDNKSDSDHIVIIENVCRDTKENDIVNMAQQCGEITFIKMEPEFYRTTVGFSKKPSAKSFVQTYHGVMLDLSVLKIRLKELGV</sequence>
<name>A0A1B6C222_9HEMI</name>
<organism evidence="2">
    <name type="scientific">Clastoptera arizonana</name>
    <name type="common">Arizona spittle bug</name>
    <dbReference type="NCBI Taxonomy" id="38151"/>
    <lineage>
        <taxon>Eukaryota</taxon>
        <taxon>Metazoa</taxon>
        <taxon>Ecdysozoa</taxon>
        <taxon>Arthropoda</taxon>
        <taxon>Hexapoda</taxon>
        <taxon>Insecta</taxon>
        <taxon>Pterygota</taxon>
        <taxon>Neoptera</taxon>
        <taxon>Paraneoptera</taxon>
        <taxon>Hemiptera</taxon>
        <taxon>Auchenorrhyncha</taxon>
        <taxon>Cercopoidea</taxon>
        <taxon>Clastopteridae</taxon>
        <taxon>Clastoptera</taxon>
    </lineage>
</organism>
<accession>A0A1B6C222</accession>
<evidence type="ECO:0008006" key="3">
    <source>
        <dbReference type="Google" id="ProtNLM"/>
    </source>
</evidence>
<dbReference type="InterPro" id="IPR012677">
    <property type="entry name" value="Nucleotide-bd_a/b_plait_sf"/>
</dbReference>
<dbReference type="SUPFAM" id="SSF54928">
    <property type="entry name" value="RNA-binding domain, RBD"/>
    <property type="match status" value="1"/>
</dbReference>
<reference evidence="2" key="1">
    <citation type="submission" date="2015-12" db="EMBL/GenBank/DDBJ databases">
        <title>De novo transcriptome assembly of four potential Pierce s Disease insect vectors from Arizona vineyards.</title>
        <authorList>
            <person name="Tassone E.E."/>
        </authorList>
    </citation>
    <scope>NUCLEOTIDE SEQUENCE</scope>
</reference>
<dbReference type="AlphaFoldDB" id="A0A1B6C222"/>
<dbReference type="EMBL" id="GEDC01030008">
    <property type="protein sequence ID" value="JAS07290.1"/>
    <property type="molecule type" value="Transcribed_RNA"/>
</dbReference>
<dbReference type="Gene3D" id="3.30.70.330">
    <property type="match status" value="1"/>
</dbReference>
<protein>
    <recommendedName>
        <fullName evidence="3">RRM domain-containing protein</fullName>
    </recommendedName>
</protein>
<evidence type="ECO:0000256" key="1">
    <source>
        <dbReference type="SAM" id="MobiDB-lite"/>
    </source>
</evidence>
<feature type="region of interest" description="Disordered" evidence="1">
    <location>
        <begin position="26"/>
        <end position="56"/>
    </location>
</feature>
<dbReference type="InterPro" id="IPR035979">
    <property type="entry name" value="RBD_domain_sf"/>
</dbReference>